<reference evidence="9" key="1">
    <citation type="submission" date="2017-04" db="EMBL/GenBank/DDBJ databases">
        <title>Function of individual gut microbiota members based on whole genome sequencing of pure cultures obtained from chicken caecum.</title>
        <authorList>
            <person name="Medvecky M."/>
            <person name="Cejkova D."/>
            <person name="Polansky O."/>
            <person name="Karasova D."/>
            <person name="Kubasova T."/>
            <person name="Cizek A."/>
            <person name="Rychlik I."/>
        </authorList>
    </citation>
    <scope>NUCLEOTIDE SEQUENCE [LARGE SCALE GENOMIC DNA]</scope>
    <source>
        <strain evidence="9">An109</strain>
    </source>
</reference>
<dbReference type="SUPFAM" id="SSF48452">
    <property type="entry name" value="TPR-like"/>
    <property type="match status" value="1"/>
</dbReference>
<evidence type="ECO:0000256" key="3">
    <source>
        <dbReference type="ARBA" id="ARBA00022729"/>
    </source>
</evidence>
<dbReference type="RefSeq" id="WP_087318997.1">
    <property type="nucleotide sequence ID" value="NZ_BAABZH010000001.1"/>
</dbReference>
<dbReference type="EMBL" id="NFLW01000058">
    <property type="protein sequence ID" value="OUQ62557.1"/>
    <property type="molecule type" value="Genomic_DNA"/>
</dbReference>
<name>A0A1Y4UXJ8_9BACE</name>
<feature type="domain" description="SusD-like N-terminal" evidence="7">
    <location>
        <begin position="25"/>
        <end position="231"/>
    </location>
</feature>
<evidence type="ECO:0000313" key="9">
    <source>
        <dbReference type="Proteomes" id="UP000196036"/>
    </source>
</evidence>
<keyword evidence="4" id="KW-0472">Membrane</keyword>
<sequence>MKKLIYYISALALCTLSFTSCSDLLDEDPKSDIRKNQYMNNASEANNVLLGVYRNMVADNLYGMNLSCIFDLTNDLAQCEGNSTSSFREYPANAFNPNNSYVQNTWASLYSAIYSANDFIERLEVKMVTYNLNDQALATMYLAEARALRALYYFELVRWYGNIALITNTSESSKNPSEFVQADPRDVYKFIEEDLKFAIENLPFESDDTLRANTRFRFSKGGALGLLTRVYVTWAGEPIKDTEKWKQAALTAEKLINSGKHHMLDNYEQLWENTCNGTWDPAESLIEVSFYANSVTGTASEDPVGRIGKWNGVRVTEIPGTRGRNAANVKVVHTFFLDWLNKEKGDKRRDLSIANYKYDPDKSFWAKPEEVDKPTAGQKNKQNYTPAKWDTEKYVKEYNFLLNNDKSNVNWYILRYADVLLMYAEALNEWHHGPNNAALAALNMVRRRGYGLPYNEANTTVDLKSTSYEGFQEYIRNERAYELAFEGNRRQDLIRWGMYYETIVNTYIKLIGWYPEANYVAYQYTQKNKHELLPIPARDMSLMENFKQNQGWGD</sequence>
<evidence type="ECO:0000259" key="6">
    <source>
        <dbReference type="Pfam" id="PF07980"/>
    </source>
</evidence>
<evidence type="ECO:0000259" key="7">
    <source>
        <dbReference type="Pfam" id="PF14322"/>
    </source>
</evidence>
<gene>
    <name evidence="8" type="ORF">B5E52_20980</name>
</gene>
<feature type="domain" description="RagB/SusD" evidence="6">
    <location>
        <begin position="343"/>
        <end position="552"/>
    </location>
</feature>
<proteinExistence type="inferred from homology"/>
<evidence type="ECO:0000256" key="1">
    <source>
        <dbReference type="ARBA" id="ARBA00004442"/>
    </source>
</evidence>
<evidence type="ECO:0000313" key="8">
    <source>
        <dbReference type="EMBL" id="OUQ62557.1"/>
    </source>
</evidence>
<organism evidence="8 9">
    <name type="scientific">Bacteroides xylanisolvens</name>
    <dbReference type="NCBI Taxonomy" id="371601"/>
    <lineage>
        <taxon>Bacteria</taxon>
        <taxon>Pseudomonadati</taxon>
        <taxon>Bacteroidota</taxon>
        <taxon>Bacteroidia</taxon>
        <taxon>Bacteroidales</taxon>
        <taxon>Bacteroidaceae</taxon>
        <taxon>Bacteroides</taxon>
    </lineage>
</organism>
<dbReference type="AlphaFoldDB" id="A0A1Y4UXJ8"/>
<keyword evidence="3" id="KW-0732">Signal</keyword>
<dbReference type="Gene3D" id="1.25.40.390">
    <property type="match status" value="1"/>
</dbReference>
<keyword evidence="5" id="KW-0998">Cell outer membrane</keyword>
<dbReference type="InterPro" id="IPR012944">
    <property type="entry name" value="SusD_RagB_dom"/>
</dbReference>
<evidence type="ECO:0000256" key="5">
    <source>
        <dbReference type="ARBA" id="ARBA00023237"/>
    </source>
</evidence>
<dbReference type="Pfam" id="PF14322">
    <property type="entry name" value="SusD-like_3"/>
    <property type="match status" value="1"/>
</dbReference>
<dbReference type="InterPro" id="IPR033985">
    <property type="entry name" value="SusD-like_N"/>
</dbReference>
<comment type="caution">
    <text evidence="8">The sequence shown here is derived from an EMBL/GenBank/DDBJ whole genome shotgun (WGS) entry which is preliminary data.</text>
</comment>
<evidence type="ECO:0000256" key="4">
    <source>
        <dbReference type="ARBA" id="ARBA00023136"/>
    </source>
</evidence>
<comment type="subcellular location">
    <subcellularLocation>
        <location evidence="1">Cell outer membrane</location>
    </subcellularLocation>
</comment>
<dbReference type="PROSITE" id="PS51257">
    <property type="entry name" value="PROKAR_LIPOPROTEIN"/>
    <property type="match status" value="1"/>
</dbReference>
<dbReference type="InterPro" id="IPR011990">
    <property type="entry name" value="TPR-like_helical_dom_sf"/>
</dbReference>
<evidence type="ECO:0000256" key="2">
    <source>
        <dbReference type="ARBA" id="ARBA00006275"/>
    </source>
</evidence>
<dbReference type="CDD" id="cd08977">
    <property type="entry name" value="SusD"/>
    <property type="match status" value="1"/>
</dbReference>
<comment type="similarity">
    <text evidence="2">Belongs to the SusD family.</text>
</comment>
<dbReference type="GO" id="GO:0009279">
    <property type="term" value="C:cell outer membrane"/>
    <property type="evidence" value="ECO:0007669"/>
    <property type="project" value="UniProtKB-SubCell"/>
</dbReference>
<accession>A0A1Y4UXJ8</accession>
<dbReference type="Pfam" id="PF07980">
    <property type="entry name" value="SusD_RagB"/>
    <property type="match status" value="1"/>
</dbReference>
<protein>
    <submittedName>
        <fullName evidence="8">RagB/SusD family nutrient uptake outer membrane protein</fullName>
    </submittedName>
</protein>
<dbReference type="Proteomes" id="UP000196036">
    <property type="component" value="Unassembled WGS sequence"/>
</dbReference>